<feature type="active site" description="Charge relay system" evidence="7">
    <location>
        <position position="184"/>
    </location>
</feature>
<dbReference type="InterPro" id="IPR011782">
    <property type="entry name" value="Pept_S1C_Do"/>
</dbReference>
<dbReference type="InterPro" id="IPR036034">
    <property type="entry name" value="PDZ_sf"/>
</dbReference>
<feature type="domain" description="PDZ" evidence="10">
    <location>
        <begin position="428"/>
        <end position="509"/>
    </location>
</feature>
<dbReference type="Gene3D" id="2.40.10.120">
    <property type="match status" value="1"/>
</dbReference>
<evidence type="ECO:0000256" key="5">
    <source>
        <dbReference type="ARBA" id="ARBA00022801"/>
    </source>
</evidence>
<keyword evidence="12" id="KW-1185">Reference proteome</keyword>
<evidence type="ECO:0000256" key="4">
    <source>
        <dbReference type="ARBA" id="ARBA00022737"/>
    </source>
</evidence>
<keyword evidence="4" id="KW-0677">Repeat</keyword>
<proteinExistence type="inferred from homology"/>
<evidence type="ECO:0000313" key="11">
    <source>
        <dbReference type="EMBL" id="VVM07578.1"/>
    </source>
</evidence>
<evidence type="ECO:0000256" key="8">
    <source>
        <dbReference type="PIRSR" id="PIRSR611782-2"/>
    </source>
</evidence>
<dbReference type="InterPro" id="IPR001478">
    <property type="entry name" value="PDZ"/>
</dbReference>
<dbReference type="Proteomes" id="UP000381693">
    <property type="component" value="Unassembled WGS sequence"/>
</dbReference>
<gene>
    <name evidence="11" type="primary">degP/htrA</name>
    <name evidence="11" type="ORF">MAMC_01707</name>
</gene>
<comment type="caution">
    <text evidence="11">The sequence shown here is derived from an EMBL/GenBank/DDBJ whole genome shotgun (WGS) entry which is preliminary data.</text>
</comment>
<dbReference type="Pfam" id="PF13365">
    <property type="entry name" value="Trypsin_2"/>
    <property type="match status" value="1"/>
</dbReference>
<reference evidence="11" key="1">
    <citation type="submission" date="2019-09" db="EMBL/GenBank/DDBJ databases">
        <authorList>
            <person name="Cremers G."/>
        </authorList>
    </citation>
    <scope>NUCLEOTIDE SEQUENCE [LARGE SCALE GENOMIC DNA]</scope>
    <source>
        <strain evidence="11">3B</strain>
    </source>
</reference>
<dbReference type="InterPro" id="IPR001940">
    <property type="entry name" value="Peptidase_S1C"/>
</dbReference>
<dbReference type="PROSITE" id="PS50106">
    <property type="entry name" value="PDZ"/>
    <property type="match status" value="2"/>
</dbReference>
<dbReference type="InterPro" id="IPR009003">
    <property type="entry name" value="Peptidase_S1_PA"/>
</dbReference>
<feature type="binding site" evidence="8">
    <location>
        <position position="153"/>
    </location>
    <ligand>
        <name>substrate</name>
    </ligand>
</feature>
<dbReference type="EMBL" id="CABFUZ020000178">
    <property type="protein sequence ID" value="VVM07578.1"/>
    <property type="molecule type" value="Genomic_DNA"/>
</dbReference>
<dbReference type="OrthoDB" id="9758917at2"/>
<evidence type="ECO:0000256" key="9">
    <source>
        <dbReference type="SAM" id="MobiDB-lite"/>
    </source>
</evidence>
<protein>
    <submittedName>
        <fullName evidence="11">Serine protease Do</fullName>
        <ecNumber evidence="11">3.4.21.107</ecNumber>
    </submittedName>
</protein>
<dbReference type="GO" id="GO:0004252">
    <property type="term" value="F:serine-type endopeptidase activity"/>
    <property type="evidence" value="ECO:0007669"/>
    <property type="project" value="InterPro"/>
</dbReference>
<dbReference type="SMART" id="SM00228">
    <property type="entry name" value="PDZ"/>
    <property type="match status" value="2"/>
</dbReference>
<feature type="active site" description="Charge relay system" evidence="7">
    <location>
        <position position="258"/>
    </location>
</feature>
<dbReference type="RefSeq" id="WP_142525660.1">
    <property type="nucleotide sequence ID" value="NZ_CABFUZ020000178.1"/>
</dbReference>
<sequence>MNSFWHVGVCLAVLADCLLLFPSRSTAEAQWLSLASPSKPTKEASFSIQVDDAALPRQGVGLLTSFAPVVKKVVPSVVQITTTQRIKAPEGWPFPFPPFFNEPPFRRFFGPPEGDDQGGRRQTPSQPPRSRRQSGLGSGVIVSPDGYILTNNHVVEVAEEIKVLVGEAKQEYAAKVVGKDPFSDIALVKIEANGLPTAVFTDSDKVEVGDIVLAVGNPFALSHTVTMGIVSGKGRKDVGIEEYEDFIQTDAAINPGNSGGALVDVEGRLVGINTAIVSPGRVGNLGIGFAVPSNMARYVMQELVTHGRVIRGFLGVTISEVTPELARAFKLPEPIGALVEQVTPGGPAAQAGIKDGDVIIGFNGQKVVDPRVFRLAVSQTPPGSKVSLKIWRDGKEMTVQTVLKERPNEPVAGGAPQGGSEQGTFLPGVEISDLNSAARQQLEIPAEVQGVLVTNVDQESPAARPGRNQLQPGDVILQVNHRSVHTVREALEAVKSGQGDVLLQVWSRGMTRFVVVKR</sequence>
<dbReference type="NCBIfam" id="TIGR02037">
    <property type="entry name" value="degP_htrA_DO"/>
    <property type="match status" value="1"/>
</dbReference>
<accession>A0A5E6MDF2</accession>
<dbReference type="PRINTS" id="PR00834">
    <property type="entry name" value="PROTEASES2C"/>
</dbReference>
<dbReference type="PANTHER" id="PTHR22939">
    <property type="entry name" value="SERINE PROTEASE FAMILY S1C HTRA-RELATED"/>
    <property type="match status" value="1"/>
</dbReference>
<evidence type="ECO:0000256" key="1">
    <source>
        <dbReference type="ARBA" id="ARBA00010541"/>
    </source>
</evidence>
<keyword evidence="3" id="KW-0732">Signal</keyword>
<feature type="domain" description="PDZ" evidence="10">
    <location>
        <begin position="303"/>
        <end position="394"/>
    </location>
</feature>
<dbReference type="EC" id="3.4.21.107" evidence="11"/>
<dbReference type="GO" id="GO:0042597">
    <property type="term" value="C:periplasmic space"/>
    <property type="evidence" value="ECO:0007669"/>
    <property type="project" value="UniProtKB-SubCell"/>
</dbReference>
<evidence type="ECO:0000256" key="2">
    <source>
        <dbReference type="ARBA" id="ARBA00022670"/>
    </source>
</evidence>
<dbReference type="CDD" id="cd10839">
    <property type="entry name" value="cpPDZ1_DegP-like"/>
    <property type="match status" value="1"/>
</dbReference>
<organism evidence="11 12">
    <name type="scientific">Methylacidimicrobium cyclopophantes</name>
    <dbReference type="NCBI Taxonomy" id="1041766"/>
    <lineage>
        <taxon>Bacteria</taxon>
        <taxon>Pseudomonadati</taxon>
        <taxon>Verrucomicrobiota</taxon>
        <taxon>Methylacidimicrobium</taxon>
    </lineage>
</organism>
<dbReference type="AlphaFoldDB" id="A0A5E6MDF2"/>
<evidence type="ECO:0000256" key="7">
    <source>
        <dbReference type="PIRSR" id="PIRSR611782-1"/>
    </source>
</evidence>
<keyword evidence="6" id="KW-0720">Serine protease</keyword>
<dbReference type="SUPFAM" id="SSF50494">
    <property type="entry name" value="Trypsin-like serine proteases"/>
    <property type="match status" value="1"/>
</dbReference>
<evidence type="ECO:0000313" key="12">
    <source>
        <dbReference type="Proteomes" id="UP000381693"/>
    </source>
</evidence>
<comment type="similarity">
    <text evidence="1">Belongs to the peptidase S1C family.</text>
</comment>
<feature type="region of interest" description="Disordered" evidence="9">
    <location>
        <begin position="107"/>
        <end position="139"/>
    </location>
</feature>
<keyword evidence="5 11" id="KW-0378">Hydrolase</keyword>
<name>A0A5E6MDF2_9BACT</name>
<dbReference type="SUPFAM" id="SSF50156">
    <property type="entry name" value="PDZ domain-like"/>
    <property type="match status" value="2"/>
</dbReference>
<dbReference type="Gene3D" id="2.30.42.10">
    <property type="match status" value="2"/>
</dbReference>
<feature type="active site" description="Charge relay system" evidence="7">
    <location>
        <position position="153"/>
    </location>
</feature>
<feature type="binding site" evidence="8">
    <location>
        <position position="184"/>
    </location>
    <ligand>
        <name>substrate</name>
    </ligand>
</feature>
<feature type="region of interest" description="Disordered" evidence="9">
    <location>
        <begin position="406"/>
        <end position="425"/>
    </location>
</feature>
<evidence type="ECO:0000259" key="10">
    <source>
        <dbReference type="PROSITE" id="PS50106"/>
    </source>
</evidence>
<keyword evidence="2 11" id="KW-0645">Protease</keyword>
<dbReference type="PANTHER" id="PTHR22939:SF129">
    <property type="entry name" value="SERINE PROTEASE HTRA2, MITOCHONDRIAL"/>
    <property type="match status" value="1"/>
</dbReference>
<feature type="binding site" evidence="8">
    <location>
        <begin position="256"/>
        <end position="258"/>
    </location>
    <ligand>
        <name>substrate</name>
    </ligand>
</feature>
<dbReference type="Pfam" id="PF13180">
    <property type="entry name" value="PDZ_2"/>
    <property type="match status" value="2"/>
</dbReference>
<dbReference type="GO" id="GO:0006508">
    <property type="term" value="P:proteolysis"/>
    <property type="evidence" value="ECO:0007669"/>
    <property type="project" value="UniProtKB-KW"/>
</dbReference>
<evidence type="ECO:0000256" key="6">
    <source>
        <dbReference type="ARBA" id="ARBA00022825"/>
    </source>
</evidence>
<evidence type="ECO:0000256" key="3">
    <source>
        <dbReference type="ARBA" id="ARBA00022729"/>
    </source>
</evidence>